<keyword evidence="1" id="KW-0812">Transmembrane</keyword>
<dbReference type="OrthoDB" id="419058at2"/>
<sequence>MRIPGRLSVSAKWTVCGVAVAVALTAFLLSLGFGRTNVRDAADSLASVASAIVGLLSLVVAIYFGVRAQTSTGTPTDRLTAAADVLRHRVRRQWEQEIATRRLEHPRPLRLRWVLTGRPAGETSSVVTDGQLLEPADRVPAAGMVRQFRALTNRQLLILGAPGSGKSTLALLFTMAALEPGEKVPVLLPLAGWRPDLQDLRGWAAEWIGDTYPELANEQKYGPGAARALVDHDRVLLVLDGLDEMPQALRAAAARELGDVATRNGLNTVVTCRAAQYEEIVAEAGRLPMAAEVTISPVTVEDAIEFLTGPEPAGSRRWEQIARVMRAAPGGWLAEALSTPLMIALARTVYGPGATDPDELTHLTSRAEAESHLLDQFLVGTYGSREKARGPERWLSTLARHLEHRLFSPTLTWWDLPRAVPSAVIVGTVTFVIGLTGAVSCALIEPFPGTAGDNAQLGAALGLGAGIVSGLGAGRSRARRDVGDPGRLRRVGRVVATTARDALAAVVLVTTVAEVIRRVESGASVNPVTMVADTINAVDLGGSVDPLTALQDAIFVAALASAFSLINTVLSTWRKALPTRPSWNLRRLPARLLSGIATGLALAIPIGALVGLIVGLDDLDSDAEMWATIMADGGPLAMWTVLAITVGIGVPIGIGRWLATPLDDQAPVSPRSVLRSDRVTCLTISLAAGISAGSGLAIVHRVDPELLAFSGHSGGTSFGPAGFGGLAVFGSVLLGAGSPWTSYTVARAWLAIWGRLPWRLMGFLDDAHQRGILRQVGPAYQFRHDLVQRHLAGQPRIRRRIRPAREAREFPDLATQSRAERAGSLRSRIGTAVACVVVPMVVGTLTVPVVRDQVTDYFQRVRSAQAHELDLVADRIEMTSPEDALRLRIAAVEIDSDPSSKNELGAVLQTPAGVPRMRPPSVFTVGHWAITRGVEQPLRAWDLTASRPAPVVLSPQPVILEAVNDRFGVFSMNDGGYTTVDFENTPLSAVPLPADIDWILRLRANWLAYQGIDGLTYVSDLRRPQSAPVKIGPTDLQLLDDAEGWIVYQRSSGGLEARPLDGSGPAQQISPDGLLPNEQLQSAGLVQYSTDGVFTVRVLRSGRDVALHSQVVDDAVLGPTWFAVAQADGSAVLYERDARQQDISLGDDVTALVELPDESLAVTHGSGLVDRWLIDERTGQPAKEEFLAGVNDVVPGESDHVVAATRPDGSVALVDLRSDPPSVHEVGVVGSDPWIAVTRDWALIADDDEAPMTTLWTIADEPREVAELPANPISSDTADFTADEVDATQSWMLLERARKDDYAVEVWHLRGTPRATELGALYNGRRASFSGRHLVYADDAAGTRVYDLPADGDTPQLRSQREYVSGITLADGGEWGLLEHGSQETSETLISVQPLEPRPPSFNRDPWQVACGLVKTPLSQERWREIAPAGAPYREICRGKLY</sequence>
<protein>
    <submittedName>
        <fullName evidence="3">NACHT domain-containing protein</fullName>
    </submittedName>
</protein>
<dbReference type="SUPFAM" id="SSF101908">
    <property type="entry name" value="Putative isomerase YbhE"/>
    <property type="match status" value="1"/>
</dbReference>
<feature type="transmembrane region" description="Helical" evidence="1">
    <location>
        <begin position="553"/>
        <end position="571"/>
    </location>
</feature>
<dbReference type="RefSeq" id="WP_130400493.1">
    <property type="nucleotide sequence ID" value="NZ_SHKK01000001.1"/>
</dbReference>
<feature type="transmembrane region" description="Helical" evidence="1">
    <location>
        <begin position="45"/>
        <end position="66"/>
    </location>
</feature>
<accession>A0A4Q7UCZ7</accession>
<feature type="transmembrane region" description="Helical" evidence="1">
    <location>
        <begin position="829"/>
        <end position="850"/>
    </location>
</feature>
<dbReference type="Pfam" id="PF05729">
    <property type="entry name" value="NACHT"/>
    <property type="match status" value="1"/>
</dbReference>
<feature type="transmembrane region" description="Helical" evidence="1">
    <location>
        <begin position="12"/>
        <end position="33"/>
    </location>
</feature>
<dbReference type="InterPro" id="IPR027417">
    <property type="entry name" value="P-loop_NTPase"/>
</dbReference>
<dbReference type="Gene3D" id="3.40.50.300">
    <property type="entry name" value="P-loop containing nucleotide triphosphate hydrolases"/>
    <property type="match status" value="1"/>
</dbReference>
<dbReference type="InterPro" id="IPR007111">
    <property type="entry name" value="NACHT_NTPase"/>
</dbReference>
<evidence type="ECO:0000256" key="1">
    <source>
        <dbReference type="SAM" id="Phobius"/>
    </source>
</evidence>
<keyword evidence="1" id="KW-0472">Membrane</keyword>
<feature type="transmembrane region" description="Helical" evidence="1">
    <location>
        <begin position="423"/>
        <end position="445"/>
    </location>
</feature>
<reference evidence="3 4" key="1">
    <citation type="submission" date="2019-02" db="EMBL/GenBank/DDBJ databases">
        <title>Sequencing the genomes of 1000 actinobacteria strains.</title>
        <authorList>
            <person name="Klenk H.-P."/>
        </authorList>
    </citation>
    <scope>NUCLEOTIDE SEQUENCE [LARGE SCALE GENOMIC DNA]</scope>
    <source>
        <strain evidence="3 4">DSM 45888</strain>
    </source>
</reference>
<evidence type="ECO:0000313" key="4">
    <source>
        <dbReference type="Proteomes" id="UP000293781"/>
    </source>
</evidence>
<feature type="transmembrane region" description="Helical" evidence="1">
    <location>
        <begin position="636"/>
        <end position="658"/>
    </location>
</feature>
<feature type="transmembrane region" description="Helical" evidence="1">
    <location>
        <begin position="494"/>
        <end position="516"/>
    </location>
</feature>
<organism evidence="3 4">
    <name type="scientific">Micromonospora violae</name>
    <dbReference type="NCBI Taxonomy" id="1278207"/>
    <lineage>
        <taxon>Bacteria</taxon>
        <taxon>Bacillati</taxon>
        <taxon>Actinomycetota</taxon>
        <taxon>Actinomycetes</taxon>
        <taxon>Micromonosporales</taxon>
        <taxon>Micromonosporaceae</taxon>
        <taxon>Micromonospora</taxon>
    </lineage>
</organism>
<proteinExistence type="predicted"/>
<comment type="caution">
    <text evidence="3">The sequence shown here is derived from an EMBL/GenBank/DDBJ whole genome shotgun (WGS) entry which is preliminary data.</text>
</comment>
<gene>
    <name evidence="3" type="ORF">EV382_1086</name>
</gene>
<keyword evidence="4" id="KW-1185">Reference proteome</keyword>
<feature type="transmembrane region" description="Helical" evidence="1">
    <location>
        <begin position="718"/>
        <end position="737"/>
    </location>
</feature>
<feature type="transmembrane region" description="Helical" evidence="1">
    <location>
        <begin position="457"/>
        <end position="474"/>
    </location>
</feature>
<feature type="domain" description="NACHT" evidence="2">
    <location>
        <begin position="154"/>
        <end position="280"/>
    </location>
</feature>
<evidence type="ECO:0000259" key="2">
    <source>
        <dbReference type="Pfam" id="PF05729"/>
    </source>
</evidence>
<feature type="transmembrane region" description="Helical" evidence="1">
    <location>
        <begin position="679"/>
        <end position="698"/>
    </location>
</feature>
<keyword evidence="1" id="KW-1133">Transmembrane helix</keyword>
<feature type="transmembrane region" description="Helical" evidence="1">
    <location>
        <begin position="592"/>
        <end position="616"/>
    </location>
</feature>
<name>A0A4Q7UCZ7_9ACTN</name>
<dbReference type="Proteomes" id="UP000293781">
    <property type="component" value="Unassembled WGS sequence"/>
</dbReference>
<dbReference type="EMBL" id="SHKK01000001">
    <property type="protein sequence ID" value="RZT77911.1"/>
    <property type="molecule type" value="Genomic_DNA"/>
</dbReference>
<evidence type="ECO:0000313" key="3">
    <source>
        <dbReference type="EMBL" id="RZT77911.1"/>
    </source>
</evidence>
<dbReference type="SUPFAM" id="SSF52540">
    <property type="entry name" value="P-loop containing nucleoside triphosphate hydrolases"/>
    <property type="match status" value="1"/>
</dbReference>